<dbReference type="RefSeq" id="WP_008663583.1">
    <property type="nucleotide sequence ID" value="NZ_ANOF01000016.1"/>
</dbReference>
<dbReference type="InterPro" id="IPR054254">
    <property type="entry name" value="DUF6985"/>
</dbReference>
<dbReference type="PATRIC" id="fig|1263868.3.peg.620"/>
<proteinExistence type="predicted"/>
<dbReference type="Pfam" id="PF22481">
    <property type="entry name" value="DUF6985"/>
    <property type="match status" value="1"/>
</dbReference>
<dbReference type="OrthoDB" id="6028394at2"/>
<reference evidence="2 3" key="1">
    <citation type="journal article" date="2013" name="Mar. Genomics">
        <title>Expression of sulfatases in Rhodopirellula baltica and the diversity of sulfatases in the genus Rhodopirellula.</title>
        <authorList>
            <person name="Wegner C.E."/>
            <person name="Richter-Heitmann T."/>
            <person name="Klindworth A."/>
            <person name="Klockow C."/>
            <person name="Richter M."/>
            <person name="Achstetter T."/>
            <person name="Glockner F.O."/>
            <person name="Harder J."/>
        </authorList>
    </citation>
    <scope>NUCLEOTIDE SEQUENCE [LARGE SCALE GENOMIC DNA]</scope>
    <source>
        <strain evidence="2 3">SH398</strain>
    </source>
</reference>
<dbReference type="AlphaFoldDB" id="M5SBL1"/>
<feature type="domain" description="DUF6985" evidence="1">
    <location>
        <begin position="15"/>
        <end position="140"/>
    </location>
</feature>
<evidence type="ECO:0000313" key="3">
    <source>
        <dbReference type="Proteomes" id="UP000011996"/>
    </source>
</evidence>
<dbReference type="EMBL" id="ANOF01000016">
    <property type="protein sequence ID" value="EMI28846.1"/>
    <property type="molecule type" value="Genomic_DNA"/>
</dbReference>
<sequence length="163" mass="18694">MTDAELVDAITKGDEIPIGYFDESPIKVKNDSVSTEEAIEALKNFLRLTSADRLADSRHPFAYYQFMVHECGNDLLGKQSGQLKEPTQVWEYVTPLHFYFAKSDDKMHVVLEANVAWYSHGMVMSWENGNTLVRVSEFDGTTTNDNPEYVFCTYKQEFNTKRS</sequence>
<protein>
    <recommendedName>
        <fullName evidence="1">DUF6985 domain-containing protein</fullName>
    </recommendedName>
</protein>
<name>M5SBL1_9BACT</name>
<comment type="caution">
    <text evidence="2">The sequence shown here is derived from an EMBL/GenBank/DDBJ whole genome shotgun (WGS) entry which is preliminary data.</text>
</comment>
<accession>M5SBL1</accession>
<gene>
    <name evidence="2" type="ORF">RESH_00565</name>
</gene>
<evidence type="ECO:0000259" key="1">
    <source>
        <dbReference type="Pfam" id="PF22481"/>
    </source>
</evidence>
<evidence type="ECO:0000313" key="2">
    <source>
        <dbReference type="EMBL" id="EMI28846.1"/>
    </source>
</evidence>
<organism evidence="2 3">
    <name type="scientific">Rhodopirellula europaea SH398</name>
    <dbReference type="NCBI Taxonomy" id="1263868"/>
    <lineage>
        <taxon>Bacteria</taxon>
        <taxon>Pseudomonadati</taxon>
        <taxon>Planctomycetota</taxon>
        <taxon>Planctomycetia</taxon>
        <taxon>Pirellulales</taxon>
        <taxon>Pirellulaceae</taxon>
        <taxon>Rhodopirellula</taxon>
    </lineage>
</organism>
<dbReference type="Proteomes" id="UP000011996">
    <property type="component" value="Unassembled WGS sequence"/>
</dbReference>